<evidence type="ECO:0000256" key="4">
    <source>
        <dbReference type="SAM" id="MobiDB-lite"/>
    </source>
</evidence>
<dbReference type="InterPro" id="IPR035979">
    <property type="entry name" value="RBD_domain_sf"/>
</dbReference>
<gene>
    <name evidence="6" type="ORF">OE88DRAFT_1666491</name>
</gene>
<dbReference type="GO" id="GO:0003723">
    <property type="term" value="F:RNA binding"/>
    <property type="evidence" value="ECO:0007669"/>
    <property type="project" value="UniProtKB-UniRule"/>
</dbReference>
<keyword evidence="7" id="KW-1185">Reference proteome</keyword>
<feature type="domain" description="RRM" evidence="5">
    <location>
        <begin position="68"/>
        <end position="148"/>
    </location>
</feature>
<dbReference type="PROSITE" id="PS50102">
    <property type="entry name" value="RRM"/>
    <property type="match status" value="1"/>
</dbReference>
<feature type="region of interest" description="Disordered" evidence="4">
    <location>
        <begin position="48"/>
        <end position="70"/>
    </location>
</feature>
<proteinExistence type="predicted"/>
<dbReference type="STRING" id="5364.A0A5C3MP17"/>
<protein>
    <submittedName>
        <fullName evidence="6">RNA-binding domain-containing protein</fullName>
    </submittedName>
</protein>
<keyword evidence="2 3" id="KW-0694">RNA-binding</keyword>
<dbReference type="Proteomes" id="UP000305948">
    <property type="component" value="Unassembled WGS sequence"/>
</dbReference>
<keyword evidence="1" id="KW-0677">Repeat</keyword>
<sequence>MFKASVQKQLRSLVFSQAACTRLSLAAPRAVATRATWATAAKSFSTSSARLYERDDRRESRGPSQPTTTIYLGNLPFDVAEQDIQSAAEQFGPLKRVAMGRFPDTGRPKGYAHIEFENIEDAQKMVKAHEEDPFYFGERPTKVDYAQPTRPRSDYSQGGGFSRGPRSDRRNDYGDRRNDYGDRSNDYSRDRGE</sequence>
<reference evidence="6 7" key="1">
    <citation type="journal article" date="2019" name="Nat. Ecol. Evol.">
        <title>Megaphylogeny resolves global patterns of mushroom evolution.</title>
        <authorList>
            <person name="Varga T."/>
            <person name="Krizsan K."/>
            <person name="Foldi C."/>
            <person name="Dima B."/>
            <person name="Sanchez-Garcia M."/>
            <person name="Sanchez-Ramirez S."/>
            <person name="Szollosi G.J."/>
            <person name="Szarkandi J.G."/>
            <person name="Papp V."/>
            <person name="Albert L."/>
            <person name="Andreopoulos W."/>
            <person name="Angelini C."/>
            <person name="Antonin V."/>
            <person name="Barry K.W."/>
            <person name="Bougher N.L."/>
            <person name="Buchanan P."/>
            <person name="Buyck B."/>
            <person name="Bense V."/>
            <person name="Catcheside P."/>
            <person name="Chovatia M."/>
            <person name="Cooper J."/>
            <person name="Damon W."/>
            <person name="Desjardin D."/>
            <person name="Finy P."/>
            <person name="Geml J."/>
            <person name="Haridas S."/>
            <person name="Hughes K."/>
            <person name="Justo A."/>
            <person name="Karasinski D."/>
            <person name="Kautmanova I."/>
            <person name="Kiss B."/>
            <person name="Kocsube S."/>
            <person name="Kotiranta H."/>
            <person name="LaButti K.M."/>
            <person name="Lechner B.E."/>
            <person name="Liimatainen K."/>
            <person name="Lipzen A."/>
            <person name="Lukacs Z."/>
            <person name="Mihaltcheva S."/>
            <person name="Morgado L.N."/>
            <person name="Niskanen T."/>
            <person name="Noordeloos M.E."/>
            <person name="Ohm R.A."/>
            <person name="Ortiz-Santana B."/>
            <person name="Ovrebo C."/>
            <person name="Racz N."/>
            <person name="Riley R."/>
            <person name="Savchenko A."/>
            <person name="Shiryaev A."/>
            <person name="Soop K."/>
            <person name="Spirin V."/>
            <person name="Szebenyi C."/>
            <person name="Tomsovsky M."/>
            <person name="Tulloss R.E."/>
            <person name="Uehling J."/>
            <person name="Grigoriev I.V."/>
            <person name="Vagvolgyi C."/>
            <person name="Papp T."/>
            <person name="Martin F.M."/>
            <person name="Miettinen O."/>
            <person name="Hibbett D.S."/>
            <person name="Nagy L.G."/>
        </authorList>
    </citation>
    <scope>NUCLEOTIDE SEQUENCE [LARGE SCALE GENOMIC DNA]</scope>
    <source>
        <strain evidence="6 7">OMC1185</strain>
    </source>
</reference>
<feature type="region of interest" description="Disordered" evidence="4">
    <location>
        <begin position="131"/>
        <end position="193"/>
    </location>
</feature>
<dbReference type="InterPro" id="IPR000504">
    <property type="entry name" value="RRM_dom"/>
</dbReference>
<dbReference type="AlphaFoldDB" id="A0A5C3MP17"/>
<dbReference type="Pfam" id="PF00076">
    <property type="entry name" value="RRM_1"/>
    <property type="match status" value="1"/>
</dbReference>
<dbReference type="OrthoDB" id="439808at2759"/>
<feature type="compositionally biased region" description="Basic and acidic residues" evidence="4">
    <location>
        <begin position="165"/>
        <end position="193"/>
    </location>
</feature>
<evidence type="ECO:0000259" key="5">
    <source>
        <dbReference type="PROSITE" id="PS50102"/>
    </source>
</evidence>
<organism evidence="6 7">
    <name type="scientific">Heliocybe sulcata</name>
    <dbReference type="NCBI Taxonomy" id="5364"/>
    <lineage>
        <taxon>Eukaryota</taxon>
        <taxon>Fungi</taxon>
        <taxon>Dikarya</taxon>
        <taxon>Basidiomycota</taxon>
        <taxon>Agaricomycotina</taxon>
        <taxon>Agaricomycetes</taxon>
        <taxon>Gloeophyllales</taxon>
        <taxon>Gloeophyllaceae</taxon>
        <taxon>Heliocybe</taxon>
    </lineage>
</organism>
<name>A0A5C3MP17_9AGAM</name>
<dbReference type="Gene3D" id="3.30.70.330">
    <property type="match status" value="1"/>
</dbReference>
<dbReference type="PANTHER" id="PTHR23236:SF119">
    <property type="entry name" value="NUCLEAR RNA-BINDING PROTEIN SART-3"/>
    <property type="match status" value="1"/>
</dbReference>
<dbReference type="SMART" id="SM00360">
    <property type="entry name" value="RRM"/>
    <property type="match status" value="1"/>
</dbReference>
<evidence type="ECO:0000313" key="7">
    <source>
        <dbReference type="Proteomes" id="UP000305948"/>
    </source>
</evidence>
<evidence type="ECO:0000313" key="6">
    <source>
        <dbReference type="EMBL" id="TFK47179.1"/>
    </source>
</evidence>
<evidence type="ECO:0000256" key="2">
    <source>
        <dbReference type="ARBA" id="ARBA00022884"/>
    </source>
</evidence>
<dbReference type="PANTHER" id="PTHR23236">
    <property type="entry name" value="EUKARYOTIC TRANSLATION INITIATION FACTOR 4B/4H"/>
    <property type="match status" value="1"/>
</dbReference>
<accession>A0A5C3MP17</accession>
<feature type="compositionally biased region" description="Basic and acidic residues" evidence="4">
    <location>
        <begin position="51"/>
        <end position="61"/>
    </location>
</feature>
<dbReference type="SUPFAM" id="SSF54928">
    <property type="entry name" value="RNA-binding domain, RBD"/>
    <property type="match status" value="1"/>
</dbReference>
<evidence type="ECO:0000256" key="1">
    <source>
        <dbReference type="ARBA" id="ARBA00022737"/>
    </source>
</evidence>
<dbReference type="EMBL" id="ML213525">
    <property type="protein sequence ID" value="TFK47179.1"/>
    <property type="molecule type" value="Genomic_DNA"/>
</dbReference>
<evidence type="ECO:0000256" key="3">
    <source>
        <dbReference type="PROSITE-ProRule" id="PRU00176"/>
    </source>
</evidence>
<dbReference type="InterPro" id="IPR012677">
    <property type="entry name" value="Nucleotide-bd_a/b_plait_sf"/>
</dbReference>